<dbReference type="GO" id="GO:0003774">
    <property type="term" value="F:cytoskeletal motor activity"/>
    <property type="evidence" value="ECO:0007669"/>
    <property type="project" value="InterPro"/>
</dbReference>
<evidence type="ECO:0000259" key="3">
    <source>
        <dbReference type="PROSITE" id="PS51456"/>
    </source>
</evidence>
<proteinExistence type="inferred from homology"/>
<keyword evidence="1" id="KW-0518">Myosin</keyword>
<comment type="similarity">
    <text evidence="1">Belongs to the TRAFAC class myosin-kinesin ATPase superfamily. Myosin family.</text>
</comment>
<dbReference type="InterPro" id="IPR001609">
    <property type="entry name" value="Myosin_head_motor_dom-like"/>
</dbReference>
<feature type="compositionally biased region" description="Basic and acidic residues" evidence="2">
    <location>
        <begin position="190"/>
        <end position="203"/>
    </location>
</feature>
<dbReference type="PANTHER" id="PTHR46634">
    <property type="entry name" value="M REDUCTASE II SUBUNIT GAMMA, PUTATIVE (DUF3741)-RELATED"/>
    <property type="match status" value="1"/>
</dbReference>
<name>A2XAZ9_ORYSI</name>
<keyword evidence="5" id="KW-1185">Reference proteome</keyword>
<feature type="compositionally biased region" description="Basic and acidic residues" evidence="2">
    <location>
        <begin position="171"/>
        <end position="184"/>
    </location>
</feature>
<reference evidence="4 5" key="1">
    <citation type="journal article" date="2005" name="PLoS Biol.">
        <title>The genomes of Oryza sativa: a history of duplications.</title>
        <authorList>
            <person name="Yu J."/>
            <person name="Wang J."/>
            <person name="Lin W."/>
            <person name="Li S."/>
            <person name="Li H."/>
            <person name="Zhou J."/>
            <person name="Ni P."/>
            <person name="Dong W."/>
            <person name="Hu S."/>
            <person name="Zeng C."/>
            <person name="Zhang J."/>
            <person name="Zhang Y."/>
            <person name="Li R."/>
            <person name="Xu Z."/>
            <person name="Li S."/>
            <person name="Li X."/>
            <person name="Zheng H."/>
            <person name="Cong L."/>
            <person name="Lin L."/>
            <person name="Yin J."/>
            <person name="Geng J."/>
            <person name="Li G."/>
            <person name="Shi J."/>
            <person name="Liu J."/>
            <person name="Lv H."/>
            <person name="Li J."/>
            <person name="Wang J."/>
            <person name="Deng Y."/>
            <person name="Ran L."/>
            <person name="Shi X."/>
            <person name="Wang X."/>
            <person name="Wu Q."/>
            <person name="Li C."/>
            <person name="Ren X."/>
            <person name="Wang J."/>
            <person name="Wang X."/>
            <person name="Li D."/>
            <person name="Liu D."/>
            <person name="Zhang X."/>
            <person name="Ji Z."/>
            <person name="Zhao W."/>
            <person name="Sun Y."/>
            <person name="Zhang Z."/>
            <person name="Bao J."/>
            <person name="Han Y."/>
            <person name="Dong L."/>
            <person name="Ji J."/>
            <person name="Chen P."/>
            <person name="Wu S."/>
            <person name="Liu J."/>
            <person name="Xiao Y."/>
            <person name="Bu D."/>
            <person name="Tan J."/>
            <person name="Yang L."/>
            <person name="Ye C."/>
            <person name="Zhang J."/>
            <person name="Xu J."/>
            <person name="Zhou Y."/>
            <person name="Yu Y."/>
            <person name="Zhang B."/>
            <person name="Zhuang S."/>
            <person name="Wei H."/>
            <person name="Liu B."/>
            <person name="Lei M."/>
            <person name="Yu H."/>
            <person name="Li Y."/>
            <person name="Xu H."/>
            <person name="Wei S."/>
            <person name="He X."/>
            <person name="Fang L."/>
            <person name="Zhang Z."/>
            <person name="Zhang Y."/>
            <person name="Huang X."/>
            <person name="Su Z."/>
            <person name="Tong W."/>
            <person name="Li J."/>
            <person name="Tong Z."/>
            <person name="Li S."/>
            <person name="Ye J."/>
            <person name="Wang L."/>
            <person name="Fang L."/>
            <person name="Lei T."/>
            <person name="Chen C."/>
            <person name="Chen H."/>
            <person name="Xu Z."/>
            <person name="Li H."/>
            <person name="Huang H."/>
            <person name="Zhang F."/>
            <person name="Xu H."/>
            <person name="Li N."/>
            <person name="Zhao C."/>
            <person name="Li S."/>
            <person name="Dong L."/>
            <person name="Huang Y."/>
            <person name="Li L."/>
            <person name="Xi Y."/>
            <person name="Qi Q."/>
            <person name="Li W."/>
            <person name="Zhang B."/>
            <person name="Hu W."/>
            <person name="Zhang Y."/>
            <person name="Tian X."/>
            <person name="Jiao Y."/>
            <person name="Liang X."/>
            <person name="Jin J."/>
            <person name="Gao L."/>
            <person name="Zheng W."/>
            <person name="Hao B."/>
            <person name="Liu S."/>
            <person name="Wang W."/>
            <person name="Yuan L."/>
            <person name="Cao M."/>
            <person name="McDermott J."/>
            <person name="Samudrala R."/>
            <person name="Wang J."/>
            <person name="Wong G.K."/>
            <person name="Yang H."/>
        </authorList>
    </citation>
    <scope>NUCLEOTIDE SEQUENCE [LARGE SCALE GENOMIC DNA]</scope>
    <source>
        <strain evidence="5">cv. 93-11</strain>
    </source>
</reference>
<keyword evidence="1" id="KW-0505">Motor protein</keyword>
<dbReference type="GO" id="GO:0005524">
    <property type="term" value="F:ATP binding"/>
    <property type="evidence" value="ECO:0007669"/>
    <property type="project" value="InterPro"/>
</dbReference>
<dbReference type="GO" id="GO:0016459">
    <property type="term" value="C:myosin complex"/>
    <property type="evidence" value="ECO:0007669"/>
    <property type="project" value="UniProtKB-KW"/>
</dbReference>
<dbReference type="AlphaFoldDB" id="A2XAZ9"/>
<dbReference type="Gramene" id="BGIOSGA009287-TA">
    <property type="protein sequence ID" value="BGIOSGA009287-PA"/>
    <property type="gene ID" value="BGIOSGA009287"/>
</dbReference>
<comment type="caution">
    <text evidence="1">Lacks conserved residue(s) required for the propagation of feature annotation.</text>
</comment>
<dbReference type="STRING" id="39946.A2XAZ9"/>
<protein>
    <recommendedName>
        <fullName evidence="3">Myosin motor domain-containing protein</fullName>
    </recommendedName>
</protein>
<organism evidence="4 5">
    <name type="scientific">Oryza sativa subsp. indica</name>
    <name type="common">Rice</name>
    <dbReference type="NCBI Taxonomy" id="39946"/>
    <lineage>
        <taxon>Eukaryota</taxon>
        <taxon>Viridiplantae</taxon>
        <taxon>Streptophyta</taxon>
        <taxon>Embryophyta</taxon>
        <taxon>Tracheophyta</taxon>
        <taxon>Spermatophyta</taxon>
        <taxon>Magnoliopsida</taxon>
        <taxon>Liliopsida</taxon>
        <taxon>Poales</taxon>
        <taxon>Poaceae</taxon>
        <taxon>BOP clade</taxon>
        <taxon>Oryzoideae</taxon>
        <taxon>Oryzeae</taxon>
        <taxon>Oryzinae</taxon>
        <taxon>Oryza</taxon>
        <taxon>Oryza sativa</taxon>
    </lineage>
</organism>
<dbReference type="Pfam" id="PF00063">
    <property type="entry name" value="Myosin_head"/>
    <property type="match status" value="1"/>
</dbReference>
<sequence>MKGVQDRKQKKKQDLQVLGPFPGCLGRMINMFDLSNGVVATKMLTEKAHRDGMRLRLLLFLPSCYARLVLDQALMQCSIRLAVSPAGKDRGNAFKMAIGPFSSQIEDKKRDSQPRKQSPTKRLSSPTKRSGEAPVKMLMEQDMWKEGMSGEEPLNVVARLMGLNDAAVHQSDLKSGKRSDKEYRSGGFDENSRNLRPKKDSKGHQNQKAGTHNEDRSKYFTQNKISLFSIFNLELYQSLEITHVFKMEQEEYTKEEINWSYIEFIDNQDVLDLIEKVAFLALNIYISRTL</sequence>
<dbReference type="GO" id="GO:0003779">
    <property type="term" value="F:actin binding"/>
    <property type="evidence" value="ECO:0007669"/>
    <property type="project" value="UniProtKB-KW"/>
</dbReference>
<dbReference type="Proteomes" id="UP000007015">
    <property type="component" value="Chromosome 2"/>
</dbReference>
<feature type="compositionally biased region" description="Basic and acidic residues" evidence="2">
    <location>
        <begin position="105"/>
        <end position="114"/>
    </location>
</feature>
<dbReference type="PANTHER" id="PTHR46634:SF1">
    <property type="entry name" value="OS02G0816400 PROTEIN"/>
    <property type="match status" value="1"/>
</dbReference>
<accession>A2XAZ9</accession>
<dbReference type="SUPFAM" id="SSF52540">
    <property type="entry name" value="P-loop containing nucleoside triphosphate hydrolases"/>
    <property type="match status" value="1"/>
</dbReference>
<evidence type="ECO:0000313" key="5">
    <source>
        <dbReference type="Proteomes" id="UP000007015"/>
    </source>
</evidence>
<evidence type="ECO:0000256" key="2">
    <source>
        <dbReference type="SAM" id="MobiDB-lite"/>
    </source>
</evidence>
<dbReference type="InterPro" id="IPR027417">
    <property type="entry name" value="P-loop_NTPase"/>
</dbReference>
<dbReference type="HOGENOM" id="CLU_961039_0_0_1"/>
<feature type="compositionally biased region" description="Polar residues" evidence="2">
    <location>
        <begin position="115"/>
        <end position="128"/>
    </location>
</feature>
<feature type="region of interest" description="Disordered" evidence="2">
    <location>
        <begin position="102"/>
        <end position="135"/>
    </location>
</feature>
<feature type="region of interest" description="Disordered" evidence="2">
    <location>
        <begin position="169"/>
        <end position="216"/>
    </location>
</feature>
<dbReference type="Gene3D" id="1.20.58.530">
    <property type="match status" value="1"/>
</dbReference>
<dbReference type="EMBL" id="CM000127">
    <property type="protein sequence ID" value="EAY88009.1"/>
    <property type="molecule type" value="Genomic_DNA"/>
</dbReference>
<evidence type="ECO:0000313" key="4">
    <source>
        <dbReference type="EMBL" id="EAY88009.1"/>
    </source>
</evidence>
<feature type="domain" description="Myosin motor" evidence="3">
    <location>
        <begin position="1"/>
        <end position="290"/>
    </location>
</feature>
<gene>
    <name evidence="4" type="ORF">OsI_09433</name>
</gene>
<keyword evidence="1" id="KW-0009">Actin-binding</keyword>
<dbReference type="PROSITE" id="PS51456">
    <property type="entry name" value="MYOSIN_MOTOR"/>
    <property type="match status" value="1"/>
</dbReference>
<evidence type="ECO:0000256" key="1">
    <source>
        <dbReference type="PROSITE-ProRule" id="PRU00782"/>
    </source>
</evidence>